<evidence type="ECO:0000313" key="1">
    <source>
        <dbReference type="EMBL" id="UPK96024.1"/>
    </source>
</evidence>
<dbReference type="Proteomes" id="UP000830768">
    <property type="component" value="Chromosome 6"/>
</dbReference>
<reference evidence="1" key="1">
    <citation type="submission" date="2021-11" db="EMBL/GenBank/DDBJ databases">
        <title>Fusarium solani-melongenae Genome sequencing and assembly.</title>
        <authorList>
            <person name="Xie S."/>
            <person name="Huang L."/>
            <person name="Zhang X."/>
        </authorList>
    </citation>
    <scope>NUCLEOTIDE SEQUENCE</scope>
    <source>
        <strain evidence="1">CRI 24-3</strain>
    </source>
</reference>
<sequence length="846" mass="96786">MERQTLPSTAAEPDVESDRYSMRFRERERRTFQQRRYPPNPRHSHNQFEGYRTPSRARSKDGRKTREKQSEQPSKLRDTSRETTQEAEGNTSQLASLAQSSSGDHQILYRLTCSERDKMTFRYSWKPFDGLEQDDREKQDRRNLAVLDVIDRIDGDHLSKPPRKSQLRQSFLTDDPFEFKVNVDFRVRNKHHTTIRIHSPHVRKMLQALIRYYPGFNVQERELYLTHPFPQLFHYWDDLQFVLRQGPNGDQEINSDTGPTDGIIYSEMTCKHLQTVLTATPVQRAWDKIVRPELNLYDSGSAAYDFLWLLFKPGDIVFLGTPGDSKNLSGFVVMSITHLSFNKTTSPLINPHPADQWELALWNLAYDNGSLRRRARTVHVNRFYGPRVITELPAFPTRFAPDQEATRSQLIERGKRYYRIICNQQSYMRYNGPVISDKPYPYKGEIIVDHQSYKLEALDCPNLVGPSVLGEEPQDLGGGPLFSKLNGMACSAATELDPEHYLLLPASVLGFALGKREWAVFDMNFVEDLVIDSNPMKYLIMSPEKQEMIEAVAGSPRKGMALKPWTTDWSADFVEGKGRGQVIFLHGKASRSPGTGKTMTVELIAKKTRRPLLSLSVADLGTEEVQMEKRLMKWLSRAAIWGAIVLIDEAEVYMEQREPGQTGRNALVTAFLRSMEYFPGLLFLTSNGIGLFDEAVMSRIHLAVQYERPTDAERTEIWRKLFDKLEQDQESSSESSQSGGSAIKPTIVVRSTARDVVLSKEQYPTNLKLNGRDIRNLLLSAISLARHRSLKEAVDGKPPTNIEVMAKDLEAVLKNKEHFNDHYKEATGSYPDEMAAQKYFRGESKS</sequence>
<dbReference type="EMBL" id="CP090035">
    <property type="protein sequence ID" value="UPK96024.1"/>
    <property type="molecule type" value="Genomic_DNA"/>
</dbReference>
<keyword evidence="2" id="KW-1185">Reference proteome</keyword>
<gene>
    <name evidence="1" type="ORF">LCI18_006959</name>
</gene>
<name>A0ACD3Z431_FUSSC</name>
<organism evidence="1 2">
    <name type="scientific">Fusarium solani subsp. cucurbitae</name>
    <name type="common">Neocosmosporum cucurbitae</name>
    <dbReference type="NCBI Taxonomy" id="2747967"/>
    <lineage>
        <taxon>Eukaryota</taxon>
        <taxon>Fungi</taxon>
        <taxon>Dikarya</taxon>
        <taxon>Ascomycota</taxon>
        <taxon>Pezizomycotina</taxon>
        <taxon>Sordariomycetes</taxon>
        <taxon>Hypocreomycetidae</taxon>
        <taxon>Hypocreales</taxon>
        <taxon>Nectriaceae</taxon>
        <taxon>Fusarium</taxon>
        <taxon>Fusarium solani species complex</taxon>
    </lineage>
</organism>
<evidence type="ECO:0000313" key="2">
    <source>
        <dbReference type="Proteomes" id="UP000830768"/>
    </source>
</evidence>
<protein>
    <submittedName>
        <fullName evidence="1">Uncharacterized protein</fullName>
    </submittedName>
</protein>
<accession>A0ACD3Z431</accession>
<proteinExistence type="predicted"/>